<gene>
    <name evidence="8" type="ORF">EXIGLDRAFT_767843</name>
</gene>
<keyword evidence="4" id="KW-0862">Zinc</keyword>
<dbReference type="SUPFAM" id="SSF46689">
    <property type="entry name" value="Homeodomain-like"/>
    <property type="match status" value="1"/>
</dbReference>
<dbReference type="InterPro" id="IPR050329">
    <property type="entry name" value="GLI_C2H2-zinc-finger"/>
</dbReference>
<dbReference type="InterPro" id="IPR013087">
    <property type="entry name" value="Znf_C2H2_type"/>
</dbReference>
<feature type="domain" description="C2H2-type" evidence="7">
    <location>
        <begin position="83"/>
        <end position="113"/>
    </location>
</feature>
<dbReference type="PROSITE" id="PS50157">
    <property type="entry name" value="ZINC_FINGER_C2H2_2"/>
    <property type="match status" value="3"/>
</dbReference>
<keyword evidence="2" id="KW-0677">Repeat</keyword>
<dbReference type="STRING" id="1314781.A0A165IQK8"/>
<evidence type="ECO:0000256" key="6">
    <source>
        <dbReference type="SAM" id="MobiDB-lite"/>
    </source>
</evidence>
<dbReference type="Gene3D" id="3.30.160.60">
    <property type="entry name" value="Classic Zinc Finger"/>
    <property type="match status" value="2"/>
</dbReference>
<dbReference type="Proteomes" id="UP000077266">
    <property type="component" value="Unassembled WGS sequence"/>
</dbReference>
<evidence type="ECO:0000313" key="9">
    <source>
        <dbReference type="Proteomes" id="UP000077266"/>
    </source>
</evidence>
<organism evidence="8 9">
    <name type="scientific">Exidia glandulosa HHB12029</name>
    <dbReference type="NCBI Taxonomy" id="1314781"/>
    <lineage>
        <taxon>Eukaryota</taxon>
        <taxon>Fungi</taxon>
        <taxon>Dikarya</taxon>
        <taxon>Basidiomycota</taxon>
        <taxon>Agaricomycotina</taxon>
        <taxon>Agaricomycetes</taxon>
        <taxon>Auriculariales</taxon>
        <taxon>Exidiaceae</taxon>
        <taxon>Exidia</taxon>
    </lineage>
</organism>
<dbReference type="OrthoDB" id="6354171at2759"/>
<dbReference type="Gene3D" id="1.10.10.60">
    <property type="entry name" value="Homeodomain-like"/>
    <property type="match status" value="2"/>
</dbReference>
<dbReference type="PANTHER" id="PTHR19818">
    <property type="entry name" value="ZINC FINGER PROTEIN ZIC AND GLI"/>
    <property type="match status" value="1"/>
</dbReference>
<evidence type="ECO:0000256" key="5">
    <source>
        <dbReference type="PROSITE-ProRule" id="PRU00042"/>
    </source>
</evidence>
<dbReference type="GO" id="GO:0010557">
    <property type="term" value="P:positive regulation of macromolecule biosynthetic process"/>
    <property type="evidence" value="ECO:0007669"/>
    <property type="project" value="UniProtKB-ARBA"/>
</dbReference>
<feature type="domain" description="C2H2-type" evidence="7">
    <location>
        <begin position="54"/>
        <end position="84"/>
    </location>
</feature>
<dbReference type="SMART" id="SM00355">
    <property type="entry name" value="ZnF_C2H2"/>
    <property type="match status" value="4"/>
</dbReference>
<dbReference type="GO" id="GO:0000981">
    <property type="term" value="F:DNA-binding transcription factor activity, RNA polymerase II-specific"/>
    <property type="evidence" value="ECO:0007669"/>
    <property type="project" value="TreeGrafter"/>
</dbReference>
<keyword evidence="1" id="KW-0479">Metal-binding</keyword>
<dbReference type="GO" id="GO:0000978">
    <property type="term" value="F:RNA polymerase II cis-regulatory region sequence-specific DNA binding"/>
    <property type="evidence" value="ECO:0007669"/>
    <property type="project" value="TreeGrafter"/>
</dbReference>
<feature type="region of interest" description="Disordered" evidence="6">
    <location>
        <begin position="314"/>
        <end position="340"/>
    </location>
</feature>
<feature type="domain" description="C2H2-type" evidence="7">
    <location>
        <begin position="25"/>
        <end position="55"/>
    </location>
</feature>
<evidence type="ECO:0000256" key="1">
    <source>
        <dbReference type="ARBA" id="ARBA00022723"/>
    </source>
</evidence>
<reference evidence="8 9" key="1">
    <citation type="journal article" date="2016" name="Mol. Biol. Evol.">
        <title>Comparative Genomics of Early-Diverging Mushroom-Forming Fungi Provides Insights into the Origins of Lignocellulose Decay Capabilities.</title>
        <authorList>
            <person name="Nagy L.G."/>
            <person name="Riley R."/>
            <person name="Tritt A."/>
            <person name="Adam C."/>
            <person name="Daum C."/>
            <person name="Floudas D."/>
            <person name="Sun H."/>
            <person name="Yadav J.S."/>
            <person name="Pangilinan J."/>
            <person name="Larsson K.H."/>
            <person name="Matsuura K."/>
            <person name="Barry K."/>
            <person name="Labutti K."/>
            <person name="Kuo R."/>
            <person name="Ohm R.A."/>
            <person name="Bhattacharya S.S."/>
            <person name="Shirouzu T."/>
            <person name="Yoshinaga Y."/>
            <person name="Martin F.M."/>
            <person name="Grigoriev I.V."/>
            <person name="Hibbett D.S."/>
        </authorList>
    </citation>
    <scope>NUCLEOTIDE SEQUENCE [LARGE SCALE GENOMIC DNA]</scope>
    <source>
        <strain evidence="8 9">HHB12029</strain>
    </source>
</reference>
<dbReference type="InterPro" id="IPR009057">
    <property type="entry name" value="Homeodomain-like_sf"/>
</dbReference>
<accession>A0A165IQK8</accession>
<feature type="non-terminal residue" evidence="8">
    <location>
        <position position="1"/>
    </location>
</feature>
<dbReference type="GO" id="GO:0005634">
    <property type="term" value="C:nucleus"/>
    <property type="evidence" value="ECO:0007669"/>
    <property type="project" value="UniProtKB-ARBA"/>
</dbReference>
<evidence type="ECO:0000313" key="8">
    <source>
        <dbReference type="EMBL" id="KZV93735.1"/>
    </source>
</evidence>
<dbReference type="PANTHER" id="PTHR19818:SF139">
    <property type="entry name" value="PAIR-RULE PROTEIN ODD-PAIRED"/>
    <property type="match status" value="1"/>
</dbReference>
<sequence>RNCGRDFGTARLLGTHTTAAHGKGFPCLEPKCGRDFGSEGLLGKHTTAAHGKGFPCLEPKCGREFGTASRLGKHTTAAHGSGFPCLERECDGDFGTARLLRDHMRVVHRKGVPCPVCKRHFISASRVRLHLNRAKGCKKDSVGHSPQGDLLLAQTPAPEGSNLLIRRQNKFTSQDDLLLAQALVDASTNIQAFRDLARLHPEHSVDSWYARYLKNIEGISAEVERLRQAAVPCDSADAALVIAPPLARARYGRGYAFTSQDNLLIAKALVPERQKKQAFEELGRLYNHHTAVQWKGRYRFKRVCIDAEVQRLRQAASTRDGGGESPRQPEPESEPEPEPSALVIAPPLARARNGKGYAFTSQDDLLIAKALVPERQKKQAFEELGQLYSHHTAAQWKGRYVRNKERIDLDVKRLREAGATRDSAE</sequence>
<evidence type="ECO:0000256" key="2">
    <source>
        <dbReference type="ARBA" id="ARBA00022737"/>
    </source>
</evidence>
<evidence type="ECO:0000259" key="7">
    <source>
        <dbReference type="PROSITE" id="PS50157"/>
    </source>
</evidence>
<dbReference type="Pfam" id="PF13913">
    <property type="entry name" value="zf-C2HC_2"/>
    <property type="match status" value="2"/>
</dbReference>
<evidence type="ECO:0000256" key="3">
    <source>
        <dbReference type="ARBA" id="ARBA00022771"/>
    </source>
</evidence>
<name>A0A165IQK8_EXIGL</name>
<dbReference type="PROSITE" id="PS00028">
    <property type="entry name" value="ZINC_FINGER_C2H2_1"/>
    <property type="match status" value="3"/>
</dbReference>
<dbReference type="InParanoid" id="A0A165IQK8"/>
<keyword evidence="3 5" id="KW-0863">Zinc-finger</keyword>
<dbReference type="EMBL" id="KV425985">
    <property type="protein sequence ID" value="KZV93735.1"/>
    <property type="molecule type" value="Genomic_DNA"/>
</dbReference>
<dbReference type="AlphaFoldDB" id="A0A165IQK8"/>
<proteinExistence type="predicted"/>
<dbReference type="GO" id="GO:0008270">
    <property type="term" value="F:zinc ion binding"/>
    <property type="evidence" value="ECO:0007669"/>
    <property type="project" value="UniProtKB-KW"/>
</dbReference>
<keyword evidence="9" id="KW-1185">Reference proteome</keyword>
<protein>
    <recommendedName>
        <fullName evidence="7">C2H2-type domain-containing protein</fullName>
    </recommendedName>
</protein>
<evidence type="ECO:0000256" key="4">
    <source>
        <dbReference type="ARBA" id="ARBA00022833"/>
    </source>
</evidence>